<evidence type="ECO:0000256" key="1">
    <source>
        <dbReference type="SAM" id="SignalP"/>
    </source>
</evidence>
<keyword evidence="1" id="KW-0732">Signal</keyword>
<dbReference type="Pfam" id="PF07589">
    <property type="entry name" value="PEP-CTERM"/>
    <property type="match status" value="1"/>
</dbReference>
<dbReference type="Proteomes" id="UP001180487">
    <property type="component" value="Unassembled WGS sequence"/>
</dbReference>
<dbReference type="RefSeq" id="WP_310370588.1">
    <property type="nucleotide sequence ID" value="NZ_JAVDXT010000001.1"/>
</dbReference>
<protein>
    <recommendedName>
        <fullName evidence="2">Ice-binding protein C-terminal domain-containing protein</fullName>
    </recommendedName>
</protein>
<reference evidence="3 4" key="1">
    <citation type="submission" date="2023-07" db="EMBL/GenBank/DDBJ databases">
        <title>Sorghum-associated microbial communities from plants grown in Nebraska, USA.</title>
        <authorList>
            <person name="Schachtman D."/>
        </authorList>
    </citation>
    <scope>NUCLEOTIDE SEQUENCE [LARGE SCALE GENOMIC DNA]</scope>
    <source>
        <strain evidence="3 4">BE313</strain>
    </source>
</reference>
<evidence type="ECO:0000313" key="4">
    <source>
        <dbReference type="Proteomes" id="UP001180487"/>
    </source>
</evidence>
<name>A0ABU2C3R9_9BURK</name>
<dbReference type="NCBIfam" id="NF041927">
    <property type="entry name" value="Xrt_dep_XDP1"/>
    <property type="match status" value="1"/>
</dbReference>
<evidence type="ECO:0000259" key="2">
    <source>
        <dbReference type="Pfam" id="PF07589"/>
    </source>
</evidence>
<dbReference type="InterPro" id="IPR049672">
    <property type="entry name" value="Xrt_dep_XDP1"/>
</dbReference>
<sequence>MKNTSLKRALQAVAACALLGMGSASWAESTWDLSANCGSSAGVTTCGSGTNGGTTVSAQAYSTGTGSTFATAPVTNWGAGSGLGVQYSGEISGSPNHATDNSNGTDLIALKFGADVNLSQVTVGWWANDYDITVLAYTGSGTPTIIGKALSWFTAANGWTSVKNYGSSGTAAATNTSGTNTDKSMNTTDTTTYSSWWLISAYNSGYGGGAMDSISDYVKLMSVAGHTRPPSDGKVPEPGSLALMGMGLLSLLGTTRRRKASAV</sequence>
<dbReference type="EMBL" id="JAVDXT010000001">
    <property type="protein sequence ID" value="MDR7375978.1"/>
    <property type="molecule type" value="Genomic_DNA"/>
</dbReference>
<dbReference type="NCBIfam" id="TIGR02595">
    <property type="entry name" value="PEP_CTERM"/>
    <property type="match status" value="1"/>
</dbReference>
<feature type="domain" description="Ice-binding protein C-terminal" evidence="2">
    <location>
        <begin position="235"/>
        <end position="257"/>
    </location>
</feature>
<proteinExistence type="predicted"/>
<keyword evidence="4" id="KW-1185">Reference proteome</keyword>
<evidence type="ECO:0000313" key="3">
    <source>
        <dbReference type="EMBL" id="MDR7375978.1"/>
    </source>
</evidence>
<feature type="signal peptide" evidence="1">
    <location>
        <begin position="1"/>
        <end position="27"/>
    </location>
</feature>
<comment type="caution">
    <text evidence="3">The sequence shown here is derived from an EMBL/GenBank/DDBJ whole genome shotgun (WGS) entry which is preliminary data.</text>
</comment>
<organism evidence="3 4">
    <name type="scientific">Rhodoferax ferrireducens</name>
    <dbReference type="NCBI Taxonomy" id="192843"/>
    <lineage>
        <taxon>Bacteria</taxon>
        <taxon>Pseudomonadati</taxon>
        <taxon>Pseudomonadota</taxon>
        <taxon>Betaproteobacteria</taxon>
        <taxon>Burkholderiales</taxon>
        <taxon>Comamonadaceae</taxon>
        <taxon>Rhodoferax</taxon>
    </lineage>
</organism>
<accession>A0ABU2C3R9</accession>
<dbReference type="InterPro" id="IPR013424">
    <property type="entry name" value="Ice-binding_C"/>
</dbReference>
<gene>
    <name evidence="3" type="ORF">J2X19_000636</name>
</gene>
<feature type="chain" id="PRO_5047060883" description="Ice-binding protein C-terminal domain-containing protein" evidence="1">
    <location>
        <begin position="28"/>
        <end position="263"/>
    </location>
</feature>